<feature type="domain" description="MULE transposase" evidence="1">
    <location>
        <begin position="67"/>
        <end position="136"/>
    </location>
</feature>
<evidence type="ECO:0000313" key="3">
    <source>
        <dbReference type="Proteomes" id="UP000327157"/>
    </source>
</evidence>
<dbReference type="AlphaFoldDB" id="A0A5N5HWT5"/>
<dbReference type="Pfam" id="PF10551">
    <property type="entry name" value="MULE"/>
    <property type="match status" value="1"/>
</dbReference>
<protein>
    <recommendedName>
        <fullName evidence="1">MULE transposase domain-containing protein</fullName>
    </recommendedName>
</protein>
<reference evidence="3" key="2">
    <citation type="submission" date="2019-10" db="EMBL/GenBank/DDBJ databases">
        <title>A de novo genome assembly of a pear dwarfing rootstock.</title>
        <authorList>
            <person name="Wang F."/>
            <person name="Wang J."/>
            <person name="Li S."/>
            <person name="Zhang Y."/>
            <person name="Fang M."/>
            <person name="Ma L."/>
            <person name="Zhao Y."/>
            <person name="Jiang S."/>
        </authorList>
    </citation>
    <scope>NUCLEOTIDE SEQUENCE [LARGE SCALE GENOMIC DNA]</scope>
</reference>
<dbReference type="PANTHER" id="PTHR31973:SF187">
    <property type="entry name" value="MUTATOR TRANSPOSASE MUDRA PROTEIN"/>
    <property type="match status" value="1"/>
</dbReference>
<evidence type="ECO:0000259" key="1">
    <source>
        <dbReference type="Pfam" id="PF10551"/>
    </source>
</evidence>
<gene>
    <name evidence="2" type="ORF">D8674_032639</name>
</gene>
<evidence type="ECO:0000313" key="2">
    <source>
        <dbReference type="EMBL" id="KAB2627844.1"/>
    </source>
</evidence>
<dbReference type="EMBL" id="SMOL01000148">
    <property type="protein sequence ID" value="KAB2627844.1"/>
    <property type="molecule type" value="Genomic_DNA"/>
</dbReference>
<keyword evidence="3" id="KW-1185">Reference proteome</keyword>
<dbReference type="OrthoDB" id="1164070at2759"/>
<comment type="caution">
    <text evidence="2">The sequence shown here is derived from an EMBL/GenBank/DDBJ whole genome shotgun (WGS) entry which is preliminary data.</text>
</comment>
<dbReference type="InterPro" id="IPR018289">
    <property type="entry name" value="MULE_transposase_dom"/>
</dbReference>
<accession>A0A5N5HWT5</accession>
<reference evidence="2 3" key="3">
    <citation type="submission" date="2019-11" db="EMBL/GenBank/DDBJ databases">
        <title>A de novo genome assembly of a pear dwarfing rootstock.</title>
        <authorList>
            <person name="Wang F."/>
            <person name="Wang J."/>
            <person name="Li S."/>
            <person name="Zhang Y."/>
            <person name="Fang M."/>
            <person name="Ma L."/>
            <person name="Zhao Y."/>
            <person name="Jiang S."/>
        </authorList>
    </citation>
    <scope>NUCLEOTIDE SEQUENCE [LARGE SCALE GENOMIC DNA]</scope>
    <source>
        <strain evidence="2">S2</strain>
        <tissue evidence="2">Leaf</tissue>
    </source>
</reference>
<dbReference type="Proteomes" id="UP000327157">
    <property type="component" value="Chromosome 8"/>
</dbReference>
<organism evidence="2 3">
    <name type="scientific">Pyrus ussuriensis x Pyrus communis</name>
    <dbReference type="NCBI Taxonomy" id="2448454"/>
    <lineage>
        <taxon>Eukaryota</taxon>
        <taxon>Viridiplantae</taxon>
        <taxon>Streptophyta</taxon>
        <taxon>Embryophyta</taxon>
        <taxon>Tracheophyta</taxon>
        <taxon>Spermatophyta</taxon>
        <taxon>Magnoliopsida</taxon>
        <taxon>eudicotyledons</taxon>
        <taxon>Gunneridae</taxon>
        <taxon>Pentapetalae</taxon>
        <taxon>rosids</taxon>
        <taxon>fabids</taxon>
        <taxon>Rosales</taxon>
        <taxon>Rosaceae</taxon>
        <taxon>Amygdaloideae</taxon>
        <taxon>Maleae</taxon>
        <taxon>Pyrus</taxon>
    </lineage>
</organism>
<proteinExistence type="predicted"/>
<name>A0A5N5HWT5_9ROSA</name>
<dbReference type="PANTHER" id="PTHR31973">
    <property type="entry name" value="POLYPROTEIN, PUTATIVE-RELATED"/>
    <property type="match status" value="1"/>
</dbReference>
<sequence length="148" mass="16797">MKSELKDNYGIKARYIQRYGNEVLKSNTGSILKIQVDRNLGYPIFKRFFICFASMRDGFVNGFMPFIGVDGCFLKGPFGGQLLTAISLDNSSGVFPIAMTIVELECTKSWTTHLETMIGSHNSDNIPWTFMSDRQKIALFLFRVFNVL</sequence>
<reference evidence="2 3" key="1">
    <citation type="submission" date="2019-09" db="EMBL/GenBank/DDBJ databases">
        <authorList>
            <person name="Ou C."/>
        </authorList>
    </citation>
    <scope>NUCLEOTIDE SEQUENCE [LARGE SCALE GENOMIC DNA]</scope>
    <source>
        <strain evidence="2">S2</strain>
        <tissue evidence="2">Leaf</tissue>
    </source>
</reference>